<evidence type="ECO:0000256" key="1">
    <source>
        <dbReference type="ARBA" id="ARBA00023015"/>
    </source>
</evidence>
<dbReference type="InterPro" id="IPR036388">
    <property type="entry name" value="WH-like_DNA-bd_sf"/>
</dbReference>
<sequence length="234" mass="25446">MAVIEDPFQVRLSGRGGAVSLRQQVSDAVRDALVAGTLVPGQVYSAPALAEMLGVSPTPVREAMIDIAREGLVEALRNKGYRIVGFSDRDLDELAELRALIEVPTMAQVALHARAEDLEQLRPLTKTLNSTAERGQLREFIAVDTEFHLRALALAGNRHLVDNVRQLRSRARLSGLAQLAEAGQLVNTAREHGQLLDLMIARDAGAVAELMRRHIGHTRGVWAGRGEQARTSAT</sequence>
<dbReference type="AlphaFoldDB" id="A0A5B7WUS2"/>
<dbReference type="KEGG" id="gcr:GcLGCM259_1312"/>
<dbReference type="SMART" id="SM00345">
    <property type="entry name" value="HTH_GNTR"/>
    <property type="match status" value="1"/>
</dbReference>
<dbReference type="PANTHER" id="PTHR43537">
    <property type="entry name" value="TRANSCRIPTIONAL REGULATOR, GNTR FAMILY"/>
    <property type="match status" value="1"/>
</dbReference>
<evidence type="ECO:0000259" key="4">
    <source>
        <dbReference type="PROSITE" id="PS50949"/>
    </source>
</evidence>
<dbReference type="Gene3D" id="1.20.120.530">
    <property type="entry name" value="GntR ligand-binding domain-like"/>
    <property type="match status" value="1"/>
</dbReference>
<dbReference type="SUPFAM" id="SSF46785">
    <property type="entry name" value="Winged helix' DNA-binding domain"/>
    <property type="match status" value="1"/>
</dbReference>
<evidence type="ECO:0000256" key="2">
    <source>
        <dbReference type="ARBA" id="ARBA00023125"/>
    </source>
</evidence>
<dbReference type="Pfam" id="PF07729">
    <property type="entry name" value="FCD"/>
    <property type="match status" value="1"/>
</dbReference>
<dbReference type="GO" id="GO:0003700">
    <property type="term" value="F:DNA-binding transcription factor activity"/>
    <property type="evidence" value="ECO:0007669"/>
    <property type="project" value="InterPro"/>
</dbReference>
<organism evidence="5 6">
    <name type="scientific">Glutamicibacter creatinolyticus</name>
    <dbReference type="NCBI Taxonomy" id="162496"/>
    <lineage>
        <taxon>Bacteria</taxon>
        <taxon>Bacillati</taxon>
        <taxon>Actinomycetota</taxon>
        <taxon>Actinomycetes</taxon>
        <taxon>Micrococcales</taxon>
        <taxon>Micrococcaceae</taxon>
        <taxon>Glutamicibacter</taxon>
    </lineage>
</organism>
<evidence type="ECO:0000313" key="5">
    <source>
        <dbReference type="EMBL" id="QCY47045.1"/>
    </source>
</evidence>
<gene>
    <name evidence="5" type="ORF">GcLGCM259_1312</name>
</gene>
<dbReference type="Gene3D" id="1.10.10.10">
    <property type="entry name" value="Winged helix-like DNA-binding domain superfamily/Winged helix DNA-binding domain"/>
    <property type="match status" value="1"/>
</dbReference>
<reference evidence="5 6" key="1">
    <citation type="submission" date="2018-12" db="EMBL/GenBank/DDBJ databases">
        <title>Complete Genome Sequence of Glutamicibacter creatinolyticus strain LGCM259,isolated from an abscess of a 12-year-old mare in Italy.</title>
        <authorList>
            <person name="Santos R.G."/>
            <person name="Silva A.L."/>
            <person name="Seyffert N."/>
            <person name="Castro T.L.P."/>
            <person name="Attili A.R."/>
            <person name="Rifici C."/>
            <person name="Mazzullo G."/>
            <person name="Brenig B."/>
            <person name="Venanzi F."/>
            <person name="Azevedo V."/>
        </authorList>
    </citation>
    <scope>NUCLEOTIDE SEQUENCE [LARGE SCALE GENOMIC DNA]</scope>
    <source>
        <strain evidence="5 6">LGCM 259</strain>
    </source>
</reference>
<dbReference type="EMBL" id="CP034412">
    <property type="protein sequence ID" value="QCY47045.1"/>
    <property type="molecule type" value="Genomic_DNA"/>
</dbReference>
<accession>A0A5B7WUS2</accession>
<dbReference type="PROSITE" id="PS50949">
    <property type="entry name" value="HTH_GNTR"/>
    <property type="match status" value="1"/>
</dbReference>
<dbReference type="InterPro" id="IPR036390">
    <property type="entry name" value="WH_DNA-bd_sf"/>
</dbReference>
<dbReference type="SMART" id="SM00895">
    <property type="entry name" value="FCD"/>
    <property type="match status" value="1"/>
</dbReference>
<keyword evidence="2" id="KW-0238">DNA-binding</keyword>
<keyword evidence="1" id="KW-0805">Transcription regulation</keyword>
<feature type="domain" description="HTH gntR-type" evidence="4">
    <location>
        <begin position="19"/>
        <end position="86"/>
    </location>
</feature>
<dbReference type="Pfam" id="PF00392">
    <property type="entry name" value="GntR"/>
    <property type="match status" value="1"/>
</dbReference>
<keyword evidence="6" id="KW-1185">Reference proteome</keyword>
<dbReference type="CDD" id="cd07377">
    <property type="entry name" value="WHTH_GntR"/>
    <property type="match status" value="1"/>
</dbReference>
<name>A0A5B7WUS2_9MICC</name>
<keyword evidence="3" id="KW-0804">Transcription</keyword>
<dbReference type="Proteomes" id="UP000307000">
    <property type="component" value="Chromosome"/>
</dbReference>
<dbReference type="InterPro" id="IPR008920">
    <property type="entry name" value="TF_FadR/GntR_C"/>
</dbReference>
<proteinExistence type="predicted"/>
<dbReference type="GO" id="GO:0003677">
    <property type="term" value="F:DNA binding"/>
    <property type="evidence" value="ECO:0007669"/>
    <property type="project" value="UniProtKB-KW"/>
</dbReference>
<dbReference type="SUPFAM" id="SSF48008">
    <property type="entry name" value="GntR ligand-binding domain-like"/>
    <property type="match status" value="1"/>
</dbReference>
<dbReference type="PANTHER" id="PTHR43537:SF45">
    <property type="entry name" value="GNTR FAMILY REGULATORY PROTEIN"/>
    <property type="match status" value="1"/>
</dbReference>
<dbReference type="InterPro" id="IPR011711">
    <property type="entry name" value="GntR_C"/>
</dbReference>
<protein>
    <recommendedName>
        <fullName evidence="4">HTH gntR-type domain-containing protein</fullName>
    </recommendedName>
</protein>
<dbReference type="InterPro" id="IPR000524">
    <property type="entry name" value="Tscrpt_reg_HTH_GntR"/>
</dbReference>
<evidence type="ECO:0000313" key="6">
    <source>
        <dbReference type="Proteomes" id="UP000307000"/>
    </source>
</evidence>
<dbReference type="RefSeq" id="WP_246049816.1">
    <property type="nucleotide sequence ID" value="NZ_CP034412.1"/>
</dbReference>
<evidence type="ECO:0000256" key="3">
    <source>
        <dbReference type="ARBA" id="ARBA00023163"/>
    </source>
</evidence>